<evidence type="ECO:0000256" key="4">
    <source>
        <dbReference type="ARBA" id="ARBA00022889"/>
    </source>
</evidence>
<evidence type="ECO:0000256" key="6">
    <source>
        <dbReference type="ARBA" id="ARBA00023157"/>
    </source>
</evidence>
<reference evidence="8 9" key="1">
    <citation type="journal article" date="2007" name="Science">
        <title>Sea anemone genome reveals ancestral eumetazoan gene repertoire and genomic organization.</title>
        <authorList>
            <person name="Putnam N.H."/>
            <person name="Srivastava M."/>
            <person name="Hellsten U."/>
            <person name="Dirks B."/>
            <person name="Chapman J."/>
            <person name="Salamov A."/>
            <person name="Terry A."/>
            <person name="Shapiro H."/>
            <person name="Lindquist E."/>
            <person name="Kapitonov V.V."/>
            <person name="Jurka J."/>
            <person name="Genikhovich G."/>
            <person name="Grigoriev I.V."/>
            <person name="Lucas S.M."/>
            <person name="Steele R.E."/>
            <person name="Finnerty J.R."/>
            <person name="Technau U."/>
            <person name="Martindale M.Q."/>
            <person name="Rokhsar D.S."/>
        </authorList>
    </citation>
    <scope>NUCLEOTIDE SEQUENCE [LARGE SCALE GENOMIC DNA]</scope>
    <source>
        <strain evidence="9">CH2 X CH6</strain>
    </source>
</reference>
<evidence type="ECO:0000313" key="8">
    <source>
        <dbReference type="EMBL" id="EDO28738.1"/>
    </source>
</evidence>
<dbReference type="AlphaFoldDB" id="A7T5M2"/>
<keyword evidence="6" id="KW-1015">Disulfide bond</keyword>
<protein>
    <recommendedName>
        <fullName evidence="7">F5/8 type C domain-containing protein</fullName>
    </recommendedName>
</protein>
<dbReference type="GO" id="GO:0005576">
    <property type="term" value="C:extracellular region"/>
    <property type="evidence" value="ECO:0007669"/>
    <property type="project" value="UniProtKB-SubCell"/>
</dbReference>
<dbReference type="EMBL" id="DS471235">
    <property type="protein sequence ID" value="EDO28738.1"/>
    <property type="molecule type" value="Genomic_DNA"/>
</dbReference>
<comment type="subcellular location">
    <subcellularLocation>
        <location evidence="1">Endomembrane system</location>
        <topology evidence="1">Peripheral membrane protein</topology>
    </subcellularLocation>
    <subcellularLocation>
        <location evidence="2">Secreted</location>
    </subcellularLocation>
</comment>
<sequence length="117" mass="12731">FSNVLSVSDCRKPLGMQSGDITDAQLSAASSYNNNRTAYGPGRARLNHPGGYRANKAVPQTYLGVRFLKPYIITGIATQGYGIVAVKEWVKLFWLGYSDGSNTSFFKSNKDSTTAKV</sequence>
<keyword evidence="9" id="KW-1185">Reference proteome</keyword>
<dbReference type="KEGG" id="nve:5499206"/>
<feature type="non-terminal residue" evidence="8">
    <location>
        <position position="1"/>
    </location>
</feature>
<evidence type="ECO:0000259" key="7">
    <source>
        <dbReference type="PROSITE" id="PS50022"/>
    </source>
</evidence>
<dbReference type="PANTHER" id="PTHR46806:SF5">
    <property type="entry name" value="F5_8 TYPE C DOMAIN-CONTAINING PROTEIN"/>
    <property type="match status" value="1"/>
</dbReference>
<evidence type="ECO:0000256" key="3">
    <source>
        <dbReference type="ARBA" id="ARBA00022525"/>
    </source>
</evidence>
<dbReference type="HOGENOM" id="CLU_2090823_0_0_1"/>
<dbReference type="Gene3D" id="2.60.120.260">
    <property type="entry name" value="Galactose-binding domain-like"/>
    <property type="match status" value="1"/>
</dbReference>
<dbReference type="InterPro" id="IPR050633">
    <property type="entry name" value="Neuropilin_MCO_CoagFactor"/>
</dbReference>
<dbReference type="SUPFAM" id="SSF49785">
    <property type="entry name" value="Galactose-binding domain-like"/>
    <property type="match status" value="1"/>
</dbReference>
<evidence type="ECO:0000256" key="1">
    <source>
        <dbReference type="ARBA" id="ARBA00004184"/>
    </source>
</evidence>
<accession>A7T5M2</accession>
<keyword evidence="3" id="KW-0964">Secreted</keyword>
<keyword evidence="4" id="KW-0130">Cell adhesion</keyword>
<keyword evidence="5" id="KW-0472">Membrane</keyword>
<evidence type="ECO:0000313" key="9">
    <source>
        <dbReference type="Proteomes" id="UP000001593"/>
    </source>
</evidence>
<organism evidence="8 9">
    <name type="scientific">Nematostella vectensis</name>
    <name type="common">Starlet sea anemone</name>
    <dbReference type="NCBI Taxonomy" id="45351"/>
    <lineage>
        <taxon>Eukaryota</taxon>
        <taxon>Metazoa</taxon>
        <taxon>Cnidaria</taxon>
        <taxon>Anthozoa</taxon>
        <taxon>Hexacorallia</taxon>
        <taxon>Actiniaria</taxon>
        <taxon>Edwardsiidae</taxon>
        <taxon>Nematostella</taxon>
    </lineage>
</organism>
<dbReference type="GO" id="GO:0012505">
    <property type="term" value="C:endomembrane system"/>
    <property type="evidence" value="ECO:0007669"/>
    <property type="project" value="UniProtKB-SubCell"/>
</dbReference>
<proteinExistence type="predicted"/>
<dbReference type="InterPro" id="IPR008979">
    <property type="entry name" value="Galactose-bd-like_sf"/>
</dbReference>
<dbReference type="InParanoid" id="A7T5M2"/>
<evidence type="ECO:0000256" key="2">
    <source>
        <dbReference type="ARBA" id="ARBA00004613"/>
    </source>
</evidence>
<name>A7T5M2_NEMVE</name>
<dbReference type="InterPro" id="IPR000421">
    <property type="entry name" value="FA58C"/>
</dbReference>
<feature type="domain" description="F5/8 type C" evidence="7">
    <location>
        <begin position="10"/>
        <end position="117"/>
    </location>
</feature>
<dbReference type="PhylomeDB" id="A7T5M2"/>
<dbReference type="PROSITE" id="PS50022">
    <property type="entry name" value="FA58C_3"/>
    <property type="match status" value="1"/>
</dbReference>
<gene>
    <name evidence="8" type="ORF">NEMVEDRAFT_v1g146920</name>
</gene>
<evidence type="ECO:0000256" key="5">
    <source>
        <dbReference type="ARBA" id="ARBA00023136"/>
    </source>
</evidence>
<dbReference type="Proteomes" id="UP000001593">
    <property type="component" value="Unassembled WGS sequence"/>
</dbReference>
<dbReference type="PANTHER" id="PTHR46806">
    <property type="entry name" value="F5/8 TYPE C DOMAIN-CONTAINING PROTEIN"/>
    <property type="match status" value="1"/>
</dbReference>
<dbReference type="GO" id="GO:0007155">
    <property type="term" value="P:cell adhesion"/>
    <property type="evidence" value="ECO:0007669"/>
    <property type="project" value="UniProtKB-KW"/>
</dbReference>